<dbReference type="GO" id="GO:0009318">
    <property type="term" value="C:exodeoxyribonuclease VII complex"/>
    <property type="evidence" value="ECO:0007669"/>
    <property type="project" value="InterPro"/>
</dbReference>
<dbReference type="PANTHER" id="PTHR30008">
    <property type="entry name" value="EXODEOXYRIBONUCLEASE 7 LARGE SUBUNIT"/>
    <property type="match status" value="1"/>
</dbReference>
<feature type="domain" description="OB-fold nucleic acid binding" evidence="6">
    <location>
        <begin position="15"/>
        <end position="99"/>
    </location>
</feature>
<dbReference type="InterPro" id="IPR003753">
    <property type="entry name" value="Exonuc_VII_L"/>
</dbReference>
<dbReference type="GO" id="GO:0006308">
    <property type="term" value="P:DNA catabolic process"/>
    <property type="evidence" value="ECO:0007669"/>
    <property type="project" value="InterPro"/>
</dbReference>
<keyword evidence="4" id="KW-0269">Exonuclease</keyword>
<organism evidence="7">
    <name type="scientific">hydrothermal vent metagenome</name>
    <dbReference type="NCBI Taxonomy" id="652676"/>
    <lineage>
        <taxon>unclassified sequences</taxon>
        <taxon>metagenomes</taxon>
        <taxon>ecological metagenomes</taxon>
    </lineage>
</organism>
<dbReference type="CDD" id="cd04489">
    <property type="entry name" value="ExoVII_LU_OBF"/>
    <property type="match status" value="1"/>
</dbReference>
<feature type="domain" description="Exonuclease VII large subunit C-terminal" evidence="5">
    <location>
        <begin position="125"/>
        <end position="438"/>
    </location>
</feature>
<evidence type="ECO:0000256" key="2">
    <source>
        <dbReference type="ARBA" id="ARBA00022722"/>
    </source>
</evidence>
<dbReference type="NCBIfam" id="TIGR00237">
    <property type="entry name" value="xseA"/>
    <property type="match status" value="1"/>
</dbReference>
<dbReference type="EMBL" id="UOFA01000077">
    <property type="protein sequence ID" value="VAW44098.1"/>
    <property type="molecule type" value="Genomic_DNA"/>
</dbReference>
<dbReference type="EC" id="3.1.11.6" evidence="7"/>
<dbReference type="GO" id="GO:0003676">
    <property type="term" value="F:nucleic acid binding"/>
    <property type="evidence" value="ECO:0007669"/>
    <property type="project" value="InterPro"/>
</dbReference>
<evidence type="ECO:0000256" key="4">
    <source>
        <dbReference type="ARBA" id="ARBA00022839"/>
    </source>
</evidence>
<evidence type="ECO:0000256" key="3">
    <source>
        <dbReference type="ARBA" id="ARBA00022801"/>
    </source>
</evidence>
<dbReference type="Pfam" id="PF13742">
    <property type="entry name" value="tRNA_anti_2"/>
    <property type="match status" value="1"/>
</dbReference>
<evidence type="ECO:0000259" key="6">
    <source>
        <dbReference type="Pfam" id="PF13742"/>
    </source>
</evidence>
<keyword evidence="1" id="KW-0963">Cytoplasm</keyword>
<dbReference type="GO" id="GO:0008855">
    <property type="term" value="F:exodeoxyribonuclease VII activity"/>
    <property type="evidence" value="ECO:0007669"/>
    <property type="project" value="UniProtKB-EC"/>
</dbReference>
<dbReference type="AlphaFoldDB" id="A0A3B0VKF3"/>
<dbReference type="PANTHER" id="PTHR30008:SF0">
    <property type="entry name" value="EXODEOXYRIBONUCLEASE 7 LARGE SUBUNIT"/>
    <property type="match status" value="1"/>
</dbReference>
<dbReference type="Pfam" id="PF02601">
    <property type="entry name" value="Exonuc_VII_L"/>
    <property type="match status" value="1"/>
</dbReference>
<evidence type="ECO:0000256" key="1">
    <source>
        <dbReference type="ARBA" id="ARBA00022490"/>
    </source>
</evidence>
<dbReference type="InterPro" id="IPR025824">
    <property type="entry name" value="OB-fold_nuc-bd_dom"/>
</dbReference>
<evidence type="ECO:0000259" key="5">
    <source>
        <dbReference type="Pfam" id="PF02601"/>
    </source>
</evidence>
<proteinExistence type="inferred from homology"/>
<protein>
    <submittedName>
        <fullName evidence="7">Exodeoxyribonuclease VII large subunit</fullName>
        <ecNumber evidence="7">3.1.11.6</ecNumber>
    </submittedName>
</protein>
<keyword evidence="3 7" id="KW-0378">Hydrolase</keyword>
<name>A0A3B0VKF3_9ZZZZ</name>
<dbReference type="HAMAP" id="MF_00378">
    <property type="entry name" value="Exonuc_7_L"/>
    <property type="match status" value="1"/>
</dbReference>
<gene>
    <name evidence="7" type="ORF">MNBD_GAMMA02-1299</name>
</gene>
<sequence length="445" mass="50033">MSKVGKTAQNPLTPSALNQMLKKHLADEFGSFWLTGEIFELYQSPAGHSYFTLKDQKSSIKCVLFKQKQATVLRKDMQVTLLGQMTLYTVKGDIQVNVLRLIESGQGNLAQQFEILKHKLQQAGLFASSRKKQLPKLINSLGIITSANGAALQDILNVLLRNNPLVRVQVYPTPVQGNEAAPQINHALRTADEGRHDVLLLTRGGGSKEDLWAFNDEFLAHQLAQLNTPLISAVGHETDESISDLVADMSCITPTAAAHFISGDFDQLKQKLTHNSRLLSLMMQDKFRIYQQNIDSQIHQLELKHPANKLNQQKQTLNNQVQSLYQEFKNNWHNVTSNYQRLEQAFNNQLPNTKDQQQQLKELLQQITWQIQQTVGKTRQELSLAANNLNHQNPLAVLSRGFSLTTKLDNGSVISDVSQVKSGDIVATQLKSGRIHAKIFERFDD</sequence>
<evidence type="ECO:0000313" key="7">
    <source>
        <dbReference type="EMBL" id="VAW44098.1"/>
    </source>
</evidence>
<keyword evidence="2" id="KW-0540">Nuclease</keyword>
<reference evidence="7" key="1">
    <citation type="submission" date="2018-06" db="EMBL/GenBank/DDBJ databases">
        <authorList>
            <person name="Zhirakovskaya E."/>
        </authorList>
    </citation>
    <scope>NUCLEOTIDE SEQUENCE</scope>
</reference>
<dbReference type="InterPro" id="IPR020579">
    <property type="entry name" value="Exonuc_VII_lsu_C"/>
</dbReference>
<accession>A0A3B0VKF3</accession>